<dbReference type="AlphaFoldDB" id="A0A4C1SK76"/>
<evidence type="ECO:0000313" key="1">
    <source>
        <dbReference type="EMBL" id="GBP02384.1"/>
    </source>
</evidence>
<protein>
    <submittedName>
        <fullName evidence="1">Uncharacterized protein</fullName>
    </submittedName>
</protein>
<organism evidence="1 2">
    <name type="scientific">Eumeta variegata</name>
    <name type="common">Bagworm moth</name>
    <name type="synonym">Eumeta japonica</name>
    <dbReference type="NCBI Taxonomy" id="151549"/>
    <lineage>
        <taxon>Eukaryota</taxon>
        <taxon>Metazoa</taxon>
        <taxon>Ecdysozoa</taxon>
        <taxon>Arthropoda</taxon>
        <taxon>Hexapoda</taxon>
        <taxon>Insecta</taxon>
        <taxon>Pterygota</taxon>
        <taxon>Neoptera</taxon>
        <taxon>Endopterygota</taxon>
        <taxon>Lepidoptera</taxon>
        <taxon>Glossata</taxon>
        <taxon>Ditrysia</taxon>
        <taxon>Tineoidea</taxon>
        <taxon>Psychidae</taxon>
        <taxon>Oiketicinae</taxon>
        <taxon>Eumeta</taxon>
    </lineage>
</organism>
<keyword evidence="2" id="KW-1185">Reference proteome</keyword>
<comment type="caution">
    <text evidence="1">The sequence shown here is derived from an EMBL/GenBank/DDBJ whole genome shotgun (WGS) entry which is preliminary data.</text>
</comment>
<gene>
    <name evidence="1" type="ORF">EVAR_69006_1</name>
</gene>
<sequence length="199" mass="22354">MPHYDTANSSLRRKINFLLSANPTRRALGRPPDPSLTKELLTYFVYAPAHAPGTGSEDSPFYSLVYSLKYLNMIIPSSNITETRIHVQTPNVNLQNDVAAFRYAALPSPLARVTSWFCRSNQGSKACIKNAAYYELYIYSQLDLVWDFVRLIVACKSTWMPLIAFEDCETLGSMKALYEDKSLFKLGHLSGVLVLACRG</sequence>
<accession>A0A4C1SK76</accession>
<proteinExistence type="predicted"/>
<reference evidence="1 2" key="1">
    <citation type="journal article" date="2019" name="Commun. Biol.">
        <title>The bagworm genome reveals a unique fibroin gene that provides high tensile strength.</title>
        <authorList>
            <person name="Kono N."/>
            <person name="Nakamura H."/>
            <person name="Ohtoshi R."/>
            <person name="Tomita M."/>
            <person name="Numata K."/>
            <person name="Arakawa K."/>
        </authorList>
    </citation>
    <scope>NUCLEOTIDE SEQUENCE [LARGE SCALE GENOMIC DNA]</scope>
</reference>
<evidence type="ECO:0000313" key="2">
    <source>
        <dbReference type="Proteomes" id="UP000299102"/>
    </source>
</evidence>
<name>A0A4C1SK76_EUMVA</name>
<dbReference type="Proteomes" id="UP000299102">
    <property type="component" value="Unassembled WGS sequence"/>
</dbReference>
<dbReference type="EMBL" id="BGZK01003540">
    <property type="protein sequence ID" value="GBP02384.1"/>
    <property type="molecule type" value="Genomic_DNA"/>
</dbReference>